<sequence>MATQIFCEEDCYSSIVKNPCTTVCTRNNPGDITYGNTNFDSPNITTGRKTLEITSTYILPSVSFQASYTPSEICPRPIESFLEISSPDTHRETVSSQSKVSKRNKDPSDFSDFKIVTNKKKLKKDSQVNNDNKTTCKISEYYKTSADTDLLPMAVVPPMENRLLQSRESDADAKMSYSSLSEEDTLEYIEYSYAVIDLFKL</sequence>
<reference evidence="2 3" key="1">
    <citation type="journal article" date="2019" name="Sci. Rep.">
        <title>Orb-weaving spider Araneus ventricosus genome elucidates the spidroin gene catalogue.</title>
        <authorList>
            <person name="Kono N."/>
            <person name="Nakamura H."/>
            <person name="Ohtoshi R."/>
            <person name="Moran D.A.P."/>
            <person name="Shinohara A."/>
            <person name="Yoshida Y."/>
            <person name="Fujiwara M."/>
            <person name="Mori M."/>
            <person name="Tomita M."/>
            <person name="Arakawa K."/>
        </authorList>
    </citation>
    <scope>NUCLEOTIDE SEQUENCE [LARGE SCALE GENOMIC DNA]</scope>
</reference>
<evidence type="ECO:0000313" key="2">
    <source>
        <dbReference type="EMBL" id="GBL90213.1"/>
    </source>
</evidence>
<comment type="caution">
    <text evidence="2">The sequence shown here is derived from an EMBL/GenBank/DDBJ whole genome shotgun (WGS) entry which is preliminary data.</text>
</comment>
<name>A0A4Y2BDZ9_ARAVE</name>
<gene>
    <name evidence="2" type="ORF">AVEN_130328_1</name>
</gene>
<protein>
    <submittedName>
        <fullName evidence="2">Uncharacterized protein</fullName>
    </submittedName>
</protein>
<dbReference type="Proteomes" id="UP000499080">
    <property type="component" value="Unassembled WGS sequence"/>
</dbReference>
<accession>A0A4Y2BDZ9</accession>
<keyword evidence="3" id="KW-1185">Reference proteome</keyword>
<proteinExistence type="predicted"/>
<dbReference type="EMBL" id="BGPR01000070">
    <property type="protein sequence ID" value="GBL90213.1"/>
    <property type="molecule type" value="Genomic_DNA"/>
</dbReference>
<evidence type="ECO:0000313" key="3">
    <source>
        <dbReference type="Proteomes" id="UP000499080"/>
    </source>
</evidence>
<feature type="region of interest" description="Disordered" evidence="1">
    <location>
        <begin position="87"/>
        <end position="107"/>
    </location>
</feature>
<evidence type="ECO:0000256" key="1">
    <source>
        <dbReference type="SAM" id="MobiDB-lite"/>
    </source>
</evidence>
<organism evidence="2 3">
    <name type="scientific">Araneus ventricosus</name>
    <name type="common">Orbweaver spider</name>
    <name type="synonym">Epeira ventricosa</name>
    <dbReference type="NCBI Taxonomy" id="182803"/>
    <lineage>
        <taxon>Eukaryota</taxon>
        <taxon>Metazoa</taxon>
        <taxon>Ecdysozoa</taxon>
        <taxon>Arthropoda</taxon>
        <taxon>Chelicerata</taxon>
        <taxon>Arachnida</taxon>
        <taxon>Araneae</taxon>
        <taxon>Araneomorphae</taxon>
        <taxon>Entelegynae</taxon>
        <taxon>Araneoidea</taxon>
        <taxon>Araneidae</taxon>
        <taxon>Araneus</taxon>
    </lineage>
</organism>
<dbReference type="AlphaFoldDB" id="A0A4Y2BDZ9"/>